<sequence length="152" mass="16536">MIARPSSRQLLQTVRTELRTGIRAAVTDPDALTRLDMLDSILGSVIARADDEAAWLREEITAIETVADRLLGEHADAGVAEALARLRARRAPSSRLPELHAEYALAGEVLSRCLEAAVRTGGELRTAVEAVLSDRLRREVAIRGEFSLAGRI</sequence>
<evidence type="ECO:0000313" key="2">
    <source>
        <dbReference type="Proteomes" id="UP001428817"/>
    </source>
</evidence>
<reference evidence="2" key="1">
    <citation type="journal article" date="2019" name="Int. J. Syst. Evol. Microbiol.">
        <title>The Global Catalogue of Microorganisms (GCM) 10K type strain sequencing project: providing services to taxonomists for standard genome sequencing and annotation.</title>
        <authorList>
            <consortium name="The Broad Institute Genomics Platform"/>
            <consortium name="The Broad Institute Genome Sequencing Center for Infectious Disease"/>
            <person name="Wu L."/>
            <person name="Ma J."/>
        </authorList>
    </citation>
    <scope>NUCLEOTIDE SEQUENCE [LARGE SCALE GENOMIC DNA]</scope>
    <source>
        <strain evidence="2">JCM 18303</strain>
    </source>
</reference>
<dbReference type="EMBL" id="BAABJP010000004">
    <property type="protein sequence ID" value="GAA5149115.1"/>
    <property type="molecule type" value="Genomic_DNA"/>
</dbReference>
<comment type="caution">
    <text evidence="1">The sequence shown here is derived from an EMBL/GenBank/DDBJ whole genome shotgun (WGS) entry which is preliminary data.</text>
</comment>
<evidence type="ECO:0000313" key="1">
    <source>
        <dbReference type="EMBL" id="GAA5149115.1"/>
    </source>
</evidence>
<organism evidence="1 2">
    <name type="scientific">Pseudonocardia eucalypti</name>
    <dbReference type="NCBI Taxonomy" id="648755"/>
    <lineage>
        <taxon>Bacteria</taxon>
        <taxon>Bacillati</taxon>
        <taxon>Actinomycetota</taxon>
        <taxon>Actinomycetes</taxon>
        <taxon>Pseudonocardiales</taxon>
        <taxon>Pseudonocardiaceae</taxon>
        <taxon>Pseudonocardia</taxon>
    </lineage>
</organism>
<proteinExistence type="predicted"/>
<accession>A0ABP9PRK5</accession>
<dbReference type="RefSeq" id="WP_185062805.1">
    <property type="nucleotide sequence ID" value="NZ_BAABJP010000004.1"/>
</dbReference>
<dbReference type="Proteomes" id="UP001428817">
    <property type="component" value="Unassembled WGS sequence"/>
</dbReference>
<keyword evidence="2" id="KW-1185">Reference proteome</keyword>
<gene>
    <name evidence="1" type="ORF">GCM10023321_12510</name>
</gene>
<protein>
    <submittedName>
        <fullName evidence="1">Uncharacterized protein</fullName>
    </submittedName>
</protein>
<name>A0ABP9PRK5_9PSEU</name>